<comment type="subcellular location">
    <subcellularLocation>
        <location evidence="9">Cytoplasm</location>
    </subcellularLocation>
</comment>
<dbReference type="InterPro" id="IPR004364">
    <property type="entry name" value="Aa-tRNA-synt_II"/>
</dbReference>
<evidence type="ECO:0000256" key="10">
    <source>
        <dbReference type="RuleBase" id="RU000336"/>
    </source>
</evidence>
<comment type="caution">
    <text evidence="13">The sequence shown here is derived from an EMBL/GenBank/DDBJ whole genome shotgun (WGS) entry which is preliminary data.</text>
</comment>
<evidence type="ECO:0000256" key="7">
    <source>
        <dbReference type="ARBA" id="ARBA00023146"/>
    </source>
</evidence>
<feature type="binding site" evidence="9">
    <location>
        <position position="431"/>
    </location>
    <ligand>
        <name>Mg(2+)</name>
        <dbReference type="ChEBI" id="CHEBI:18420"/>
        <label>2</label>
    </ligand>
</feature>
<accession>A0A931BDC5</accession>
<dbReference type="PANTHER" id="PTHR42918">
    <property type="entry name" value="LYSYL-TRNA SYNTHETASE"/>
    <property type="match status" value="1"/>
</dbReference>
<keyword evidence="4 9" id="KW-0547">Nucleotide-binding</keyword>
<dbReference type="InterPro" id="IPR045864">
    <property type="entry name" value="aa-tRNA-synth_II/BPL/LPL"/>
</dbReference>
<dbReference type="InterPro" id="IPR044136">
    <property type="entry name" value="Lys-tRNA-ligase_II_N"/>
</dbReference>
<sequence>MSDEQTPAAAAGTAVGASDELPEQMRVRREKLERLRAAGIDPYPVGFPRTSTLADLRAAYPAMEPDTQTGDRVGITGRVILSRTGGKLCFATLRDGTGDLQVMLSLDKLGEERLAQWKTDIDLGDHVGVEGEVITSRRGELSVMVDRWELTSKCLRPLPEKHKGLADPEARVRQRYVDLIVNPEAREMMQLRVRVLRSLRDTFERRGFLEVETPMLQPIHGGANARPFTTHINAYDMTLYLRIATELYLKRLMVGGVEKVFEINRNFRNEGADATHNPEFTAIESYEAYGDYDTQAELTRELILNAAKDALGTTVIKGLDQHGEEVEIDLAEPWEQVSVYPGISAHLGVEVTPETSVDELRKLADEHGVPYEKKWGHGQLILEFVERLLEHNAVKPTFIRDYPTEVSPLTRKHRSIDGVAEKWDLVIFGKEVATAYSELIDPVDQRERLTAQSLLAAGGDVEAMQVDEDFLRALEYGMPPTGGMGMGVDRLVMLLTGKPIRETLLFPLVKPE</sequence>
<dbReference type="PROSITE" id="PS50862">
    <property type="entry name" value="AA_TRNA_LIGASE_II"/>
    <property type="match status" value="1"/>
</dbReference>
<gene>
    <name evidence="13" type="primary">lysX</name>
    <name evidence="9" type="synonym">lysS</name>
    <name evidence="13" type="ORF">I2501_36505</name>
</gene>
<evidence type="ECO:0000256" key="8">
    <source>
        <dbReference type="ARBA" id="ARBA00048573"/>
    </source>
</evidence>
<comment type="catalytic activity">
    <reaction evidence="8 9 10">
        <text>tRNA(Lys) + L-lysine + ATP = L-lysyl-tRNA(Lys) + AMP + diphosphate</text>
        <dbReference type="Rhea" id="RHEA:20792"/>
        <dbReference type="Rhea" id="RHEA-COMP:9696"/>
        <dbReference type="Rhea" id="RHEA-COMP:9697"/>
        <dbReference type="ChEBI" id="CHEBI:30616"/>
        <dbReference type="ChEBI" id="CHEBI:32551"/>
        <dbReference type="ChEBI" id="CHEBI:33019"/>
        <dbReference type="ChEBI" id="CHEBI:78442"/>
        <dbReference type="ChEBI" id="CHEBI:78529"/>
        <dbReference type="ChEBI" id="CHEBI:456215"/>
        <dbReference type="EC" id="6.1.1.6"/>
    </reaction>
</comment>
<proteinExistence type="inferred from homology"/>
<name>A0A931BDC5_9ACTN</name>
<dbReference type="CDD" id="cd04322">
    <property type="entry name" value="LysRS_N"/>
    <property type="match status" value="1"/>
</dbReference>
<dbReference type="CDD" id="cd00775">
    <property type="entry name" value="LysRS_core"/>
    <property type="match status" value="1"/>
</dbReference>
<dbReference type="NCBIfam" id="TIGR00499">
    <property type="entry name" value="lysS_bact"/>
    <property type="match status" value="1"/>
</dbReference>
<keyword evidence="6 9" id="KW-0648">Protein biosynthesis</keyword>
<evidence type="ECO:0000256" key="6">
    <source>
        <dbReference type="ARBA" id="ARBA00022917"/>
    </source>
</evidence>
<dbReference type="EMBL" id="JADPRT010000023">
    <property type="protein sequence ID" value="MBF9073531.1"/>
    <property type="molecule type" value="Genomic_DNA"/>
</dbReference>
<comment type="subunit">
    <text evidence="9">Homodimer.</text>
</comment>
<comment type="similarity">
    <text evidence="1 9">Belongs to the class-II aminoacyl-tRNA synthetase family.</text>
</comment>
<keyword evidence="13" id="KW-0012">Acyltransferase</keyword>
<feature type="compositionally biased region" description="Low complexity" evidence="11">
    <location>
        <begin position="8"/>
        <end position="17"/>
    </location>
</feature>
<evidence type="ECO:0000256" key="3">
    <source>
        <dbReference type="ARBA" id="ARBA00022723"/>
    </source>
</evidence>
<evidence type="ECO:0000256" key="11">
    <source>
        <dbReference type="SAM" id="MobiDB-lite"/>
    </source>
</evidence>
<keyword evidence="7 9" id="KW-0030">Aminoacyl-tRNA synthetase</keyword>
<evidence type="ECO:0000313" key="14">
    <source>
        <dbReference type="Proteomes" id="UP000657385"/>
    </source>
</evidence>
<dbReference type="GO" id="GO:0004824">
    <property type="term" value="F:lysine-tRNA ligase activity"/>
    <property type="evidence" value="ECO:0007669"/>
    <property type="project" value="UniProtKB-UniRule"/>
</dbReference>
<keyword evidence="2 9" id="KW-0436">Ligase</keyword>
<dbReference type="InterPro" id="IPR002313">
    <property type="entry name" value="Lys-tRNA-ligase_II"/>
</dbReference>
<dbReference type="GO" id="GO:0005829">
    <property type="term" value="C:cytosol"/>
    <property type="evidence" value="ECO:0007669"/>
    <property type="project" value="TreeGrafter"/>
</dbReference>
<dbReference type="NCBIfam" id="NF002821">
    <property type="entry name" value="PRK02983.1"/>
    <property type="match status" value="1"/>
</dbReference>
<feature type="domain" description="Aminoacyl-transfer RNA synthetases class-II family profile" evidence="12">
    <location>
        <begin position="191"/>
        <end position="511"/>
    </location>
</feature>
<evidence type="ECO:0000259" key="12">
    <source>
        <dbReference type="PROSITE" id="PS50862"/>
    </source>
</evidence>
<keyword evidence="9" id="KW-0963">Cytoplasm</keyword>
<dbReference type="FunFam" id="2.40.50.140:FF:000024">
    <property type="entry name" value="Lysine--tRNA ligase"/>
    <property type="match status" value="1"/>
</dbReference>
<dbReference type="PANTHER" id="PTHR42918:SF15">
    <property type="entry name" value="LYSINE--TRNA LIGASE, CHLOROPLASTIC_MITOCHONDRIAL"/>
    <property type="match status" value="1"/>
</dbReference>
<dbReference type="Gene3D" id="2.40.50.140">
    <property type="entry name" value="Nucleic acid-binding proteins"/>
    <property type="match status" value="1"/>
</dbReference>
<dbReference type="Gene3D" id="3.30.930.10">
    <property type="entry name" value="Bira Bifunctional Protein, Domain 2"/>
    <property type="match status" value="1"/>
</dbReference>
<keyword evidence="3 9" id="KW-0479">Metal-binding</keyword>
<dbReference type="NCBIfam" id="NF001756">
    <property type="entry name" value="PRK00484.1"/>
    <property type="match status" value="1"/>
</dbReference>
<dbReference type="SUPFAM" id="SSF50249">
    <property type="entry name" value="Nucleic acid-binding proteins"/>
    <property type="match status" value="1"/>
</dbReference>
<dbReference type="GO" id="GO:0016746">
    <property type="term" value="F:acyltransferase activity"/>
    <property type="evidence" value="ECO:0007669"/>
    <property type="project" value="UniProtKB-KW"/>
</dbReference>
<protein>
    <recommendedName>
        <fullName evidence="9">Lysine--tRNA ligase</fullName>
        <ecNumber evidence="9">6.1.1.6</ecNumber>
    </recommendedName>
    <alternativeName>
        <fullName evidence="9">Lysyl-tRNA synthetase</fullName>
        <shortName evidence="9">LysRS</shortName>
    </alternativeName>
</protein>
<evidence type="ECO:0000313" key="13">
    <source>
        <dbReference type="EMBL" id="MBF9073531.1"/>
    </source>
</evidence>
<evidence type="ECO:0000256" key="9">
    <source>
        <dbReference type="HAMAP-Rule" id="MF_00252"/>
    </source>
</evidence>
<feature type="binding site" evidence="9">
    <location>
        <position position="431"/>
    </location>
    <ligand>
        <name>Mg(2+)</name>
        <dbReference type="ChEBI" id="CHEBI:18420"/>
        <label>1</label>
    </ligand>
</feature>
<feature type="region of interest" description="Disordered" evidence="11">
    <location>
        <begin position="1"/>
        <end position="24"/>
    </location>
</feature>
<dbReference type="InterPro" id="IPR004365">
    <property type="entry name" value="NA-bd_OB_tRNA"/>
</dbReference>
<dbReference type="GO" id="GO:0000287">
    <property type="term" value="F:magnesium ion binding"/>
    <property type="evidence" value="ECO:0007669"/>
    <property type="project" value="UniProtKB-UniRule"/>
</dbReference>
<dbReference type="HAMAP" id="MF_00252">
    <property type="entry name" value="Lys_tRNA_synth_class2"/>
    <property type="match status" value="1"/>
</dbReference>
<comment type="cofactor">
    <cofactor evidence="9 10">
        <name>Mg(2+)</name>
        <dbReference type="ChEBI" id="CHEBI:18420"/>
    </cofactor>
    <text evidence="9 10">Binds 3 Mg(2+) ions per subunit.</text>
</comment>
<dbReference type="SUPFAM" id="SSF55681">
    <property type="entry name" value="Class II aaRS and biotin synthetases"/>
    <property type="match status" value="1"/>
</dbReference>
<dbReference type="Proteomes" id="UP000657385">
    <property type="component" value="Unassembled WGS sequence"/>
</dbReference>
<dbReference type="RefSeq" id="WP_196198375.1">
    <property type="nucleotide sequence ID" value="NZ_JADPRT010000023.1"/>
</dbReference>
<evidence type="ECO:0000256" key="4">
    <source>
        <dbReference type="ARBA" id="ARBA00022741"/>
    </source>
</evidence>
<evidence type="ECO:0000256" key="5">
    <source>
        <dbReference type="ARBA" id="ARBA00022840"/>
    </source>
</evidence>
<dbReference type="GO" id="GO:0000049">
    <property type="term" value="F:tRNA binding"/>
    <property type="evidence" value="ECO:0007669"/>
    <property type="project" value="TreeGrafter"/>
</dbReference>
<keyword evidence="5 9" id="KW-0067">ATP-binding</keyword>
<dbReference type="GO" id="GO:0006430">
    <property type="term" value="P:lysyl-tRNA aminoacylation"/>
    <property type="evidence" value="ECO:0007669"/>
    <property type="project" value="UniProtKB-UniRule"/>
</dbReference>
<dbReference type="Pfam" id="PF01336">
    <property type="entry name" value="tRNA_anti-codon"/>
    <property type="match status" value="1"/>
</dbReference>
<organism evidence="13 14">
    <name type="scientific">Streptacidiphilus fuscans</name>
    <dbReference type="NCBI Taxonomy" id="2789292"/>
    <lineage>
        <taxon>Bacteria</taxon>
        <taxon>Bacillati</taxon>
        <taxon>Actinomycetota</taxon>
        <taxon>Actinomycetes</taxon>
        <taxon>Kitasatosporales</taxon>
        <taxon>Streptomycetaceae</taxon>
        <taxon>Streptacidiphilus</taxon>
    </lineage>
</organism>
<feature type="binding site" evidence="9">
    <location>
        <position position="424"/>
    </location>
    <ligand>
        <name>Mg(2+)</name>
        <dbReference type="ChEBI" id="CHEBI:18420"/>
        <label>1</label>
    </ligand>
</feature>
<dbReference type="InterPro" id="IPR006195">
    <property type="entry name" value="aa-tRNA-synth_II"/>
</dbReference>
<dbReference type="Pfam" id="PF00152">
    <property type="entry name" value="tRNA-synt_2"/>
    <property type="match status" value="1"/>
</dbReference>
<keyword evidence="14" id="KW-1185">Reference proteome</keyword>
<keyword evidence="13" id="KW-0808">Transferase</keyword>
<dbReference type="PRINTS" id="PR00982">
    <property type="entry name" value="TRNASYNTHLYS"/>
</dbReference>
<dbReference type="AlphaFoldDB" id="A0A931BDC5"/>
<evidence type="ECO:0000256" key="1">
    <source>
        <dbReference type="ARBA" id="ARBA00008226"/>
    </source>
</evidence>
<dbReference type="GO" id="GO:0005524">
    <property type="term" value="F:ATP binding"/>
    <property type="evidence" value="ECO:0007669"/>
    <property type="project" value="UniProtKB-UniRule"/>
</dbReference>
<keyword evidence="9 10" id="KW-0460">Magnesium</keyword>
<dbReference type="InterPro" id="IPR018149">
    <property type="entry name" value="Lys-tRNA-synth_II_C"/>
</dbReference>
<evidence type="ECO:0000256" key="2">
    <source>
        <dbReference type="ARBA" id="ARBA00022598"/>
    </source>
</evidence>
<reference evidence="13" key="1">
    <citation type="submission" date="2020-11" db="EMBL/GenBank/DDBJ databases">
        <title>Isolation and identification of active actinomycetes.</title>
        <authorList>
            <person name="Yu B."/>
        </authorList>
    </citation>
    <scope>NUCLEOTIDE SEQUENCE</scope>
    <source>
        <strain evidence="13">NEAU-YB345</strain>
    </source>
</reference>
<dbReference type="InterPro" id="IPR012340">
    <property type="entry name" value="NA-bd_OB-fold"/>
</dbReference>
<dbReference type="EC" id="6.1.1.6" evidence="9"/>